<dbReference type="InterPro" id="IPR006311">
    <property type="entry name" value="TAT_signal"/>
</dbReference>
<dbReference type="Gene3D" id="3.40.720.10">
    <property type="entry name" value="Alkaline Phosphatase, subunit A"/>
    <property type="match status" value="1"/>
</dbReference>
<dbReference type="RefSeq" id="WP_110522303.1">
    <property type="nucleotide sequence ID" value="NZ_QKOE01000001.1"/>
</dbReference>
<protein>
    <submittedName>
        <fullName evidence="4">Arylsulfatase</fullName>
    </submittedName>
</protein>
<feature type="modified residue" description="3-oxoalanine (Ser)" evidence="1">
    <location>
        <position position="88"/>
    </location>
</feature>
<name>A0A323UYY5_9RHOO</name>
<dbReference type="AlphaFoldDB" id="A0A323UYY5"/>
<reference evidence="4 5" key="1">
    <citation type="submission" date="2018-06" db="EMBL/GenBank/DDBJ databases">
        <title>Azoarcus communis strain SWub3 genome.</title>
        <authorList>
            <person name="Zorraquino Salvo V."/>
            <person name="Toubiana D."/>
            <person name="Blumwald E."/>
        </authorList>
    </citation>
    <scope>NUCLEOTIDE SEQUENCE [LARGE SCALE GENOMIC DNA]</scope>
    <source>
        <strain evidence="4 5">SWub3</strain>
    </source>
</reference>
<keyword evidence="5" id="KW-1185">Reference proteome</keyword>
<comment type="PTM">
    <text evidence="1">The conversion to 3-oxoalanine (also known as C-formylglycine, FGly), of a serine or cysteine residue in prokaryotes and of a cysteine residue in eukaryotes, is critical for catalytic activity.</text>
</comment>
<evidence type="ECO:0000256" key="2">
    <source>
        <dbReference type="SAM" id="SignalP"/>
    </source>
</evidence>
<dbReference type="EMBL" id="QKOE01000001">
    <property type="protein sequence ID" value="PZA18002.1"/>
    <property type="molecule type" value="Genomic_DNA"/>
</dbReference>
<feature type="domain" description="Sulfatase N-terminal" evidence="3">
    <location>
        <begin position="40"/>
        <end position="386"/>
    </location>
</feature>
<dbReference type="OrthoDB" id="9766107at2"/>
<evidence type="ECO:0000256" key="1">
    <source>
        <dbReference type="PIRSR" id="PIRSR600917-52"/>
    </source>
</evidence>
<organism evidence="4 5">
    <name type="scientific">Parazoarcus communis SWub3 = DSM 12120</name>
    <dbReference type="NCBI Taxonomy" id="1121029"/>
    <lineage>
        <taxon>Bacteria</taxon>
        <taxon>Pseudomonadati</taxon>
        <taxon>Pseudomonadota</taxon>
        <taxon>Betaproteobacteria</taxon>
        <taxon>Rhodocyclales</taxon>
        <taxon>Zoogloeaceae</taxon>
        <taxon>Parazoarcus</taxon>
    </lineage>
</organism>
<feature type="signal peptide" evidence="2">
    <location>
        <begin position="1"/>
        <end position="35"/>
    </location>
</feature>
<dbReference type="InterPro" id="IPR052701">
    <property type="entry name" value="GAG_Ulvan_Degrading_Sulfatases"/>
</dbReference>
<sequence>MNKNRPMQRSGSNPRRALAGAMLAAALAGTAPAKAQAKPPNILVIMSDDVGHTNVGAYSHGMMVPTPNIDRIAREGLLFTDHYAHPSSTPGRGAFITGQLPIRTGLTTVGLPGSPVGLDARDPTLAKVLKSAGYRTGQFGKNHLGDRNEHLPTVHGFDEFFGNLYHLNTEEEPELAMWKQDPGFNSRYLPRGVLDCVASATDDSAPDPRFGAWGKQRCKDTGALTSKRMETADEEFLARTQDFMERAAQAGEPFFAWFNPTRMHIYTHLKEESRGLANDISSEFDVFGSGMMEHDGHVGQLLAHLDKLGIARDTIVIYTTDNGAMSAWWPDGGTTPFRGEKATTWEGGVRVPMLVRWPAAIPAGSVSNGIQTHEDLFTTLAAAAGVTGVAERLRKSHQVCIDGVDNLAHWQGKGPSERNAVIYYNESELTAVRIGPWKSHLKTREGFFDHQKPSTLTFNLRMDPFERHDGHKANELSMRMGVAWGGQVYDLIGSHMRSLQECPPRQKGGTLGVRAQ</sequence>
<evidence type="ECO:0000259" key="3">
    <source>
        <dbReference type="Pfam" id="PF00884"/>
    </source>
</evidence>
<dbReference type="PANTHER" id="PTHR43751:SF2">
    <property type="entry name" value="SULFATASE N-TERMINAL DOMAIN-CONTAINING PROTEIN"/>
    <property type="match status" value="1"/>
</dbReference>
<dbReference type="InterPro" id="IPR000917">
    <property type="entry name" value="Sulfatase_N"/>
</dbReference>
<dbReference type="Gene3D" id="3.30.1120.10">
    <property type="match status" value="1"/>
</dbReference>
<comment type="caution">
    <text evidence="4">The sequence shown here is derived from an EMBL/GenBank/DDBJ whole genome shotgun (WGS) entry which is preliminary data.</text>
</comment>
<proteinExistence type="predicted"/>
<dbReference type="PANTHER" id="PTHR43751">
    <property type="entry name" value="SULFATASE"/>
    <property type="match status" value="1"/>
</dbReference>
<dbReference type="CDD" id="cd16142">
    <property type="entry name" value="ARS_like"/>
    <property type="match status" value="1"/>
</dbReference>
<gene>
    <name evidence="4" type="ORF">DNK49_00150</name>
</gene>
<evidence type="ECO:0000313" key="4">
    <source>
        <dbReference type="EMBL" id="PZA18002.1"/>
    </source>
</evidence>
<accession>A0A323UYY5</accession>
<dbReference type="SUPFAM" id="SSF53649">
    <property type="entry name" value="Alkaline phosphatase-like"/>
    <property type="match status" value="1"/>
</dbReference>
<feature type="chain" id="PRO_5016371305" evidence="2">
    <location>
        <begin position="36"/>
        <end position="516"/>
    </location>
</feature>
<dbReference type="Pfam" id="PF00884">
    <property type="entry name" value="Sulfatase"/>
    <property type="match status" value="1"/>
</dbReference>
<evidence type="ECO:0000313" key="5">
    <source>
        <dbReference type="Proteomes" id="UP000248259"/>
    </source>
</evidence>
<dbReference type="Proteomes" id="UP000248259">
    <property type="component" value="Unassembled WGS sequence"/>
</dbReference>
<keyword evidence="2" id="KW-0732">Signal</keyword>
<dbReference type="InterPro" id="IPR017850">
    <property type="entry name" value="Alkaline_phosphatase_core_sf"/>
</dbReference>
<dbReference type="PROSITE" id="PS51318">
    <property type="entry name" value="TAT"/>
    <property type="match status" value="1"/>
</dbReference>